<dbReference type="InterPro" id="IPR012394">
    <property type="entry name" value="Aldehyde_DH_NAD(P)"/>
</dbReference>
<name>A0A644Y9Q8_9ZZZZ</name>
<evidence type="ECO:0000256" key="2">
    <source>
        <dbReference type="SAM" id="Coils"/>
    </source>
</evidence>
<dbReference type="AlphaFoldDB" id="A0A644Y9Q8"/>
<sequence>MEVLSKQEVSMFLQEHKEFFHSGKTIDISFRINQLNKLKSTIKKYEKEILEALYKDLKKSEFEAYSTEIGFVLDSIGYITKNLKKW</sequence>
<dbReference type="PANTHER" id="PTHR43570:SF16">
    <property type="entry name" value="ALDEHYDE DEHYDROGENASE TYPE III, ISOFORM Q"/>
    <property type="match status" value="1"/>
</dbReference>
<dbReference type="InterPro" id="IPR016161">
    <property type="entry name" value="Ald_DH/histidinol_DH"/>
</dbReference>
<dbReference type="EMBL" id="VSSQ01004000">
    <property type="protein sequence ID" value="MPM23303.1"/>
    <property type="molecule type" value="Genomic_DNA"/>
</dbReference>
<keyword evidence="1" id="KW-0560">Oxidoreductase</keyword>
<dbReference type="GO" id="GO:0005737">
    <property type="term" value="C:cytoplasm"/>
    <property type="evidence" value="ECO:0007669"/>
    <property type="project" value="TreeGrafter"/>
</dbReference>
<dbReference type="PANTHER" id="PTHR43570">
    <property type="entry name" value="ALDEHYDE DEHYDROGENASE"/>
    <property type="match status" value="1"/>
</dbReference>
<accession>A0A644Y9Q8</accession>
<evidence type="ECO:0000313" key="3">
    <source>
        <dbReference type="EMBL" id="MPM23303.1"/>
    </source>
</evidence>
<feature type="coiled-coil region" evidence="2">
    <location>
        <begin position="28"/>
        <end position="55"/>
    </location>
</feature>
<comment type="caution">
    <text evidence="3">The sequence shown here is derived from an EMBL/GenBank/DDBJ whole genome shotgun (WGS) entry which is preliminary data.</text>
</comment>
<proteinExistence type="predicted"/>
<organism evidence="3">
    <name type="scientific">bioreactor metagenome</name>
    <dbReference type="NCBI Taxonomy" id="1076179"/>
    <lineage>
        <taxon>unclassified sequences</taxon>
        <taxon>metagenomes</taxon>
        <taxon>ecological metagenomes</taxon>
    </lineage>
</organism>
<evidence type="ECO:0000256" key="1">
    <source>
        <dbReference type="ARBA" id="ARBA00023002"/>
    </source>
</evidence>
<dbReference type="InterPro" id="IPR016162">
    <property type="entry name" value="Ald_DH_N"/>
</dbReference>
<reference evidence="3" key="1">
    <citation type="submission" date="2019-08" db="EMBL/GenBank/DDBJ databases">
        <authorList>
            <person name="Kucharzyk K."/>
            <person name="Murdoch R.W."/>
            <person name="Higgins S."/>
            <person name="Loffler F."/>
        </authorList>
    </citation>
    <scope>NUCLEOTIDE SEQUENCE</scope>
</reference>
<keyword evidence="2" id="KW-0175">Coiled coil</keyword>
<dbReference type="SUPFAM" id="SSF53720">
    <property type="entry name" value="ALDH-like"/>
    <property type="match status" value="1"/>
</dbReference>
<dbReference type="Gene3D" id="3.40.605.10">
    <property type="entry name" value="Aldehyde Dehydrogenase, Chain A, domain 1"/>
    <property type="match status" value="1"/>
</dbReference>
<gene>
    <name evidence="3" type="ORF">SDC9_69774</name>
</gene>
<dbReference type="GO" id="GO:0006081">
    <property type="term" value="P:aldehyde metabolic process"/>
    <property type="evidence" value="ECO:0007669"/>
    <property type="project" value="InterPro"/>
</dbReference>
<dbReference type="GO" id="GO:0004029">
    <property type="term" value="F:aldehyde dehydrogenase (NAD+) activity"/>
    <property type="evidence" value="ECO:0007669"/>
    <property type="project" value="TreeGrafter"/>
</dbReference>
<protein>
    <submittedName>
        <fullName evidence="3">Uncharacterized protein</fullName>
    </submittedName>
</protein>